<feature type="transmembrane region" description="Helical" evidence="6">
    <location>
        <begin position="275"/>
        <end position="295"/>
    </location>
</feature>
<dbReference type="PANTHER" id="PTHR33048:SF47">
    <property type="entry name" value="INTEGRAL MEMBRANE PROTEIN-RELATED"/>
    <property type="match status" value="1"/>
</dbReference>
<feature type="transmembrane region" description="Helical" evidence="6">
    <location>
        <begin position="234"/>
        <end position="255"/>
    </location>
</feature>
<feature type="domain" description="Rhodopsin" evidence="7">
    <location>
        <begin position="33"/>
        <end position="291"/>
    </location>
</feature>
<comment type="subcellular location">
    <subcellularLocation>
        <location evidence="1">Membrane</location>
        <topology evidence="1">Multi-pass membrane protein</topology>
    </subcellularLocation>
</comment>
<evidence type="ECO:0000256" key="4">
    <source>
        <dbReference type="ARBA" id="ARBA00023136"/>
    </source>
</evidence>
<dbReference type="InterPro" id="IPR049326">
    <property type="entry name" value="Rhodopsin_dom_fungi"/>
</dbReference>
<protein>
    <recommendedName>
        <fullName evidence="7">Rhodopsin domain-containing protein</fullName>
    </recommendedName>
</protein>
<keyword evidence="4 6" id="KW-0472">Membrane</keyword>
<evidence type="ECO:0000259" key="7">
    <source>
        <dbReference type="Pfam" id="PF20684"/>
    </source>
</evidence>
<evidence type="ECO:0000256" key="3">
    <source>
        <dbReference type="ARBA" id="ARBA00022989"/>
    </source>
</evidence>
<dbReference type="PANTHER" id="PTHR33048">
    <property type="entry name" value="PTH11-LIKE INTEGRAL MEMBRANE PROTEIN (AFU_ORTHOLOGUE AFUA_5G11245)"/>
    <property type="match status" value="1"/>
</dbReference>
<dbReference type="Pfam" id="PF20684">
    <property type="entry name" value="Fung_rhodopsin"/>
    <property type="match status" value="1"/>
</dbReference>
<feature type="transmembrane region" description="Helical" evidence="6">
    <location>
        <begin position="150"/>
        <end position="172"/>
    </location>
</feature>
<dbReference type="GeneID" id="59335666"/>
<accession>A0A8H6FIK4</accession>
<dbReference type="InterPro" id="IPR052337">
    <property type="entry name" value="SAT4-like"/>
</dbReference>
<keyword evidence="9" id="KW-1185">Reference proteome</keyword>
<comment type="similarity">
    <text evidence="5">Belongs to the SAT4 family.</text>
</comment>
<dbReference type="GO" id="GO:0016020">
    <property type="term" value="C:membrane"/>
    <property type="evidence" value="ECO:0007669"/>
    <property type="project" value="UniProtKB-SubCell"/>
</dbReference>
<comment type="caution">
    <text evidence="8">The sequence shown here is derived from an EMBL/GenBank/DDBJ whole genome shotgun (WGS) entry which is preliminary data.</text>
</comment>
<keyword evidence="3 6" id="KW-1133">Transmembrane helix</keyword>
<name>A0A8H6FIK4_9LECA</name>
<organism evidence="8 9">
    <name type="scientific">Letharia lupina</name>
    <dbReference type="NCBI Taxonomy" id="560253"/>
    <lineage>
        <taxon>Eukaryota</taxon>
        <taxon>Fungi</taxon>
        <taxon>Dikarya</taxon>
        <taxon>Ascomycota</taxon>
        <taxon>Pezizomycotina</taxon>
        <taxon>Lecanoromycetes</taxon>
        <taxon>OSLEUM clade</taxon>
        <taxon>Lecanoromycetidae</taxon>
        <taxon>Lecanorales</taxon>
        <taxon>Lecanorineae</taxon>
        <taxon>Parmeliaceae</taxon>
        <taxon>Letharia</taxon>
    </lineage>
</organism>
<evidence type="ECO:0000256" key="5">
    <source>
        <dbReference type="ARBA" id="ARBA00038359"/>
    </source>
</evidence>
<dbReference type="Proteomes" id="UP000593566">
    <property type="component" value="Unassembled WGS sequence"/>
</dbReference>
<evidence type="ECO:0000313" key="9">
    <source>
        <dbReference type="Proteomes" id="UP000593566"/>
    </source>
</evidence>
<evidence type="ECO:0000256" key="2">
    <source>
        <dbReference type="ARBA" id="ARBA00022692"/>
    </source>
</evidence>
<feature type="transmembrane region" description="Helical" evidence="6">
    <location>
        <begin position="120"/>
        <end position="138"/>
    </location>
</feature>
<evidence type="ECO:0000256" key="6">
    <source>
        <dbReference type="SAM" id="Phobius"/>
    </source>
</evidence>
<dbReference type="AlphaFoldDB" id="A0A8H6FIK4"/>
<keyword evidence="2 6" id="KW-0812">Transmembrane</keyword>
<dbReference type="EMBL" id="JACCJB010000003">
    <property type="protein sequence ID" value="KAF6229152.1"/>
    <property type="molecule type" value="Genomic_DNA"/>
</dbReference>
<feature type="transmembrane region" description="Helical" evidence="6">
    <location>
        <begin position="49"/>
        <end position="67"/>
    </location>
</feature>
<feature type="transmembrane region" description="Helical" evidence="6">
    <location>
        <begin position="16"/>
        <end position="37"/>
    </location>
</feature>
<proteinExistence type="inferred from homology"/>
<evidence type="ECO:0000313" key="8">
    <source>
        <dbReference type="EMBL" id="KAF6229152.1"/>
    </source>
</evidence>
<evidence type="ECO:0000256" key="1">
    <source>
        <dbReference type="ARBA" id="ARBA00004141"/>
    </source>
</evidence>
<sequence>MAAQTADLHASQAPKMYAIFSIFFALPLLAVGLRLVARRVSNVRLWWDDWLILVATVGVILVESGWFPRLTRRVSSVEGPTSGETDETAAMNNGGGRHVQAIANANDIRKYQIYTFANELLYASIVTSVQSSILCLYLRIFGINKSFANVVYVFLTLVIAWGTATLLTTIFRCSPVSAAWDADVPNSRCMDLRTWLVGTNVPHIIIDFSILLLPMPQIWRLKLSTGRKISLSGVLLVGAFTSAVSIIRVNANASINNDDPTWDYVAVMIWSTIEGNIGVVCACLPTLGALVHPLLHGHAGSSSSAAYALSQQRTARMPHRSLEFDRLDEEISGLFPKRGVLVERNIFVETDNGNQAVGLDTFCVGGDGGRRG</sequence>
<dbReference type="RefSeq" id="XP_037156794.1">
    <property type="nucleotide sequence ID" value="XM_037298159.1"/>
</dbReference>
<reference evidence="8 9" key="1">
    <citation type="journal article" date="2020" name="Genomics">
        <title>Complete, high-quality genomes from long-read metagenomic sequencing of two wolf lichen thalli reveals enigmatic genome architecture.</title>
        <authorList>
            <person name="McKenzie S.K."/>
            <person name="Walston R.F."/>
            <person name="Allen J.L."/>
        </authorList>
    </citation>
    <scope>NUCLEOTIDE SEQUENCE [LARGE SCALE GENOMIC DNA]</scope>
    <source>
        <strain evidence="8">WasteWater1</strain>
    </source>
</reference>
<gene>
    <name evidence="8" type="ORF">HO133_007267</name>
</gene>
<feature type="transmembrane region" description="Helical" evidence="6">
    <location>
        <begin position="192"/>
        <end position="213"/>
    </location>
</feature>